<name>A0ABR2MJI4_9ASPA</name>
<evidence type="ECO:0000313" key="1">
    <source>
        <dbReference type="EMBL" id="KAK8964158.1"/>
    </source>
</evidence>
<dbReference type="SUPFAM" id="SSF47473">
    <property type="entry name" value="EF-hand"/>
    <property type="match status" value="1"/>
</dbReference>
<evidence type="ECO:0000313" key="2">
    <source>
        <dbReference type="Proteomes" id="UP001412067"/>
    </source>
</evidence>
<keyword evidence="2" id="KW-1185">Reference proteome</keyword>
<gene>
    <name evidence="1" type="primary">CML3</name>
    <name evidence="1" type="ORF">KSP40_PGU006838</name>
</gene>
<dbReference type="Proteomes" id="UP001412067">
    <property type="component" value="Unassembled WGS sequence"/>
</dbReference>
<dbReference type="Gene3D" id="1.10.238.10">
    <property type="entry name" value="EF-hand"/>
    <property type="match status" value="1"/>
</dbReference>
<dbReference type="InterPro" id="IPR011992">
    <property type="entry name" value="EF-hand-dom_pair"/>
</dbReference>
<sequence>MEAAELNRVFQMFNRNGDCRIPKKEHGNPLHNLDIHIPKAKLQSMMYKIDVNGDDCINMYKFGALHQTMMEERGEGGEEKDITAKMTIYLQKKYNFLLIRFELIKQVLLI</sequence>
<comment type="caution">
    <text evidence="1">The sequence shown here is derived from an EMBL/GenBank/DDBJ whole genome shotgun (WGS) entry which is preliminary data.</text>
</comment>
<dbReference type="EMBL" id="JBBWWR010000007">
    <property type="protein sequence ID" value="KAK8964158.1"/>
    <property type="molecule type" value="Genomic_DNA"/>
</dbReference>
<proteinExistence type="predicted"/>
<protein>
    <submittedName>
        <fullName evidence="1">Calmodulin-like protein 3</fullName>
    </submittedName>
</protein>
<reference evidence="1 2" key="1">
    <citation type="journal article" date="2022" name="Nat. Plants">
        <title>Genomes of leafy and leafless Platanthera orchids illuminate the evolution of mycoheterotrophy.</title>
        <authorList>
            <person name="Li M.H."/>
            <person name="Liu K.W."/>
            <person name="Li Z."/>
            <person name="Lu H.C."/>
            <person name="Ye Q.L."/>
            <person name="Zhang D."/>
            <person name="Wang J.Y."/>
            <person name="Li Y.F."/>
            <person name="Zhong Z.M."/>
            <person name="Liu X."/>
            <person name="Yu X."/>
            <person name="Liu D.K."/>
            <person name="Tu X.D."/>
            <person name="Liu B."/>
            <person name="Hao Y."/>
            <person name="Liao X.Y."/>
            <person name="Jiang Y.T."/>
            <person name="Sun W.H."/>
            <person name="Chen J."/>
            <person name="Chen Y.Q."/>
            <person name="Ai Y."/>
            <person name="Zhai J.W."/>
            <person name="Wu S.S."/>
            <person name="Zhou Z."/>
            <person name="Hsiao Y.Y."/>
            <person name="Wu W.L."/>
            <person name="Chen Y.Y."/>
            <person name="Lin Y.F."/>
            <person name="Hsu J.L."/>
            <person name="Li C.Y."/>
            <person name="Wang Z.W."/>
            <person name="Zhao X."/>
            <person name="Zhong W.Y."/>
            <person name="Ma X.K."/>
            <person name="Ma L."/>
            <person name="Huang J."/>
            <person name="Chen G.Z."/>
            <person name="Huang M.Z."/>
            <person name="Huang L."/>
            <person name="Peng D.H."/>
            <person name="Luo Y.B."/>
            <person name="Zou S.Q."/>
            <person name="Chen S.P."/>
            <person name="Lan S."/>
            <person name="Tsai W.C."/>
            <person name="Van de Peer Y."/>
            <person name="Liu Z.J."/>
        </authorList>
    </citation>
    <scope>NUCLEOTIDE SEQUENCE [LARGE SCALE GENOMIC DNA]</scope>
    <source>
        <strain evidence="1">Lor288</strain>
    </source>
</reference>
<accession>A0ABR2MJI4</accession>
<organism evidence="1 2">
    <name type="scientific">Platanthera guangdongensis</name>
    <dbReference type="NCBI Taxonomy" id="2320717"/>
    <lineage>
        <taxon>Eukaryota</taxon>
        <taxon>Viridiplantae</taxon>
        <taxon>Streptophyta</taxon>
        <taxon>Embryophyta</taxon>
        <taxon>Tracheophyta</taxon>
        <taxon>Spermatophyta</taxon>
        <taxon>Magnoliopsida</taxon>
        <taxon>Liliopsida</taxon>
        <taxon>Asparagales</taxon>
        <taxon>Orchidaceae</taxon>
        <taxon>Orchidoideae</taxon>
        <taxon>Orchideae</taxon>
        <taxon>Orchidinae</taxon>
        <taxon>Platanthera</taxon>
    </lineage>
</organism>